<dbReference type="Pfam" id="PF01739">
    <property type="entry name" value="CheR"/>
    <property type="match status" value="1"/>
</dbReference>
<dbReference type="GO" id="GO:0008168">
    <property type="term" value="F:methyltransferase activity"/>
    <property type="evidence" value="ECO:0007669"/>
    <property type="project" value="UniProtKB-KW"/>
</dbReference>
<sequence length="256" mass="30504">MDDYYSFIKKVYKDIGVDLSLYKEKQMKRRLTSLRERRGFKSFTDYYEGFKLDQDLKKEFLNRITINVSHFYRNYKRWEVLKKEILPDLIKQKSKIKIWSAACSTGEEPYTAAMLLSDFFELNQISILATDIDEEALEQAKVGAYSKRSLDETPKDKIEKFFSEHNSTYLISDELKKIVTFKKHNLLEDPYDGHFDLIICRNVLIYFTEEAKLKVYQNFNQSLSKDGILFVGSTEQLFKPQEHHFEPVNTFFYKKF</sequence>
<dbReference type="Gene3D" id="3.40.50.150">
    <property type="entry name" value="Vaccinia Virus protein VP39"/>
    <property type="match status" value="1"/>
</dbReference>
<gene>
    <name evidence="7" type="ORF">ACFSW4_15870</name>
</gene>
<protein>
    <recommendedName>
        <fullName evidence="2">protein-glutamate O-methyltransferase</fullName>
        <ecNumber evidence="2">2.1.1.80</ecNumber>
    </recommendedName>
</protein>
<dbReference type="EMBL" id="JBHUMZ010000053">
    <property type="protein sequence ID" value="MFD2640348.1"/>
    <property type="molecule type" value="Genomic_DNA"/>
</dbReference>
<evidence type="ECO:0000313" key="8">
    <source>
        <dbReference type="Proteomes" id="UP001597452"/>
    </source>
</evidence>
<dbReference type="RefSeq" id="WP_377330508.1">
    <property type="nucleotide sequence ID" value="NZ_JBHUMZ010000053.1"/>
</dbReference>
<dbReference type="PROSITE" id="PS50123">
    <property type="entry name" value="CHER"/>
    <property type="match status" value="1"/>
</dbReference>
<dbReference type="InterPro" id="IPR029063">
    <property type="entry name" value="SAM-dependent_MTases_sf"/>
</dbReference>
<dbReference type="Pfam" id="PF03705">
    <property type="entry name" value="CheR_N"/>
    <property type="match status" value="1"/>
</dbReference>
<comment type="caution">
    <text evidence="7">The sequence shown here is derived from an EMBL/GenBank/DDBJ whole genome shotgun (WGS) entry which is preliminary data.</text>
</comment>
<evidence type="ECO:0000313" key="7">
    <source>
        <dbReference type="EMBL" id="MFD2640348.1"/>
    </source>
</evidence>
<dbReference type="InterPro" id="IPR022641">
    <property type="entry name" value="CheR_N"/>
</dbReference>
<feature type="domain" description="CheR-type methyltransferase" evidence="6">
    <location>
        <begin position="1"/>
        <end position="256"/>
    </location>
</feature>
<organism evidence="7 8">
    <name type="scientific">Piscibacillus salipiscarius</name>
    <dbReference type="NCBI Taxonomy" id="299480"/>
    <lineage>
        <taxon>Bacteria</taxon>
        <taxon>Bacillati</taxon>
        <taxon>Bacillota</taxon>
        <taxon>Bacilli</taxon>
        <taxon>Bacillales</taxon>
        <taxon>Bacillaceae</taxon>
        <taxon>Piscibacillus</taxon>
    </lineage>
</organism>
<dbReference type="SUPFAM" id="SSF47757">
    <property type="entry name" value="Chemotaxis receptor methyltransferase CheR, N-terminal domain"/>
    <property type="match status" value="1"/>
</dbReference>
<dbReference type="InterPro" id="IPR022642">
    <property type="entry name" value="CheR_C"/>
</dbReference>
<evidence type="ECO:0000256" key="3">
    <source>
        <dbReference type="ARBA" id="ARBA00022603"/>
    </source>
</evidence>
<name>A0ABW5QEK4_9BACI</name>
<dbReference type="PANTHER" id="PTHR24422:SF19">
    <property type="entry name" value="CHEMOTAXIS PROTEIN METHYLTRANSFERASE"/>
    <property type="match status" value="1"/>
</dbReference>
<evidence type="ECO:0000256" key="5">
    <source>
        <dbReference type="ARBA" id="ARBA00022691"/>
    </source>
</evidence>
<comment type="catalytic activity">
    <reaction evidence="1">
        <text>L-glutamyl-[protein] + S-adenosyl-L-methionine = [protein]-L-glutamate 5-O-methyl ester + S-adenosyl-L-homocysteine</text>
        <dbReference type="Rhea" id="RHEA:24452"/>
        <dbReference type="Rhea" id="RHEA-COMP:10208"/>
        <dbReference type="Rhea" id="RHEA-COMP:10311"/>
        <dbReference type="ChEBI" id="CHEBI:29973"/>
        <dbReference type="ChEBI" id="CHEBI:57856"/>
        <dbReference type="ChEBI" id="CHEBI:59789"/>
        <dbReference type="ChEBI" id="CHEBI:82795"/>
        <dbReference type="EC" id="2.1.1.80"/>
    </reaction>
</comment>
<dbReference type="Gene3D" id="1.10.155.10">
    <property type="entry name" value="Chemotaxis receptor methyltransferase CheR, N-terminal domain"/>
    <property type="match status" value="1"/>
</dbReference>
<dbReference type="EC" id="2.1.1.80" evidence="2"/>
<dbReference type="SUPFAM" id="SSF53335">
    <property type="entry name" value="S-adenosyl-L-methionine-dependent methyltransferases"/>
    <property type="match status" value="1"/>
</dbReference>
<dbReference type="Proteomes" id="UP001597452">
    <property type="component" value="Unassembled WGS sequence"/>
</dbReference>
<dbReference type="PRINTS" id="PR00996">
    <property type="entry name" value="CHERMTFRASE"/>
</dbReference>
<dbReference type="InterPro" id="IPR000780">
    <property type="entry name" value="CheR_MeTrfase"/>
</dbReference>
<reference evidence="8" key="1">
    <citation type="journal article" date="2019" name="Int. J. Syst. Evol. Microbiol.">
        <title>The Global Catalogue of Microorganisms (GCM) 10K type strain sequencing project: providing services to taxonomists for standard genome sequencing and annotation.</title>
        <authorList>
            <consortium name="The Broad Institute Genomics Platform"/>
            <consortium name="The Broad Institute Genome Sequencing Center for Infectious Disease"/>
            <person name="Wu L."/>
            <person name="Ma J."/>
        </authorList>
    </citation>
    <scope>NUCLEOTIDE SEQUENCE [LARGE SCALE GENOMIC DNA]</scope>
    <source>
        <strain evidence="8">TISTR 1571</strain>
    </source>
</reference>
<evidence type="ECO:0000256" key="2">
    <source>
        <dbReference type="ARBA" id="ARBA00012534"/>
    </source>
</evidence>
<dbReference type="PANTHER" id="PTHR24422">
    <property type="entry name" value="CHEMOTAXIS PROTEIN METHYLTRANSFERASE"/>
    <property type="match status" value="1"/>
</dbReference>
<keyword evidence="3 7" id="KW-0489">Methyltransferase</keyword>
<dbReference type="InterPro" id="IPR050903">
    <property type="entry name" value="Bact_Chemotaxis_MeTrfase"/>
</dbReference>
<evidence type="ECO:0000256" key="4">
    <source>
        <dbReference type="ARBA" id="ARBA00022679"/>
    </source>
</evidence>
<keyword evidence="5" id="KW-0949">S-adenosyl-L-methionine</keyword>
<proteinExistence type="predicted"/>
<dbReference type="SMART" id="SM00138">
    <property type="entry name" value="MeTrc"/>
    <property type="match status" value="1"/>
</dbReference>
<accession>A0ABW5QEK4</accession>
<dbReference type="GO" id="GO:0032259">
    <property type="term" value="P:methylation"/>
    <property type="evidence" value="ECO:0007669"/>
    <property type="project" value="UniProtKB-KW"/>
</dbReference>
<dbReference type="InterPro" id="IPR036804">
    <property type="entry name" value="CheR_N_sf"/>
</dbReference>
<keyword evidence="4" id="KW-0808">Transferase</keyword>
<evidence type="ECO:0000256" key="1">
    <source>
        <dbReference type="ARBA" id="ARBA00001541"/>
    </source>
</evidence>
<evidence type="ECO:0000259" key="6">
    <source>
        <dbReference type="PROSITE" id="PS50123"/>
    </source>
</evidence>
<keyword evidence="8" id="KW-1185">Reference proteome</keyword>